<dbReference type="EMBL" id="JBHFEH010000009">
    <property type="protein sequence ID" value="KAL2055907.1"/>
    <property type="molecule type" value="Genomic_DNA"/>
</dbReference>
<proteinExistence type="predicted"/>
<dbReference type="Proteomes" id="UP001590951">
    <property type="component" value="Unassembled WGS sequence"/>
</dbReference>
<feature type="region of interest" description="Disordered" evidence="1">
    <location>
        <begin position="1"/>
        <end position="46"/>
    </location>
</feature>
<reference evidence="2 3" key="1">
    <citation type="submission" date="2024-09" db="EMBL/GenBank/DDBJ databases">
        <title>Rethinking Asexuality: The Enigmatic Case of Functional Sexual Genes in Lepraria (Stereocaulaceae).</title>
        <authorList>
            <person name="Doellman M."/>
            <person name="Sun Y."/>
            <person name="Barcenas-Pena A."/>
            <person name="Lumbsch H.T."/>
            <person name="Grewe F."/>
        </authorList>
    </citation>
    <scope>NUCLEOTIDE SEQUENCE [LARGE SCALE GENOMIC DNA]</scope>
    <source>
        <strain evidence="2 3">Grewe 0041</strain>
    </source>
</reference>
<sequence>MCSVGEPVRPPSPPTQLSRPKPDTETGSRSSLTPSKHSRSHGGSIECSLLGGEDVDHQPGWRFCGFFEKLRRGLKNLSQRGRWGSARVRETYTFTIELIL</sequence>
<comment type="caution">
    <text evidence="2">The sequence shown here is derived from an EMBL/GenBank/DDBJ whole genome shotgun (WGS) entry which is preliminary data.</text>
</comment>
<keyword evidence="3" id="KW-1185">Reference proteome</keyword>
<accession>A0ABR4BER0</accession>
<evidence type="ECO:0000313" key="2">
    <source>
        <dbReference type="EMBL" id="KAL2055907.1"/>
    </source>
</evidence>
<organism evidence="2 3">
    <name type="scientific">Lepraria finkii</name>
    <dbReference type="NCBI Taxonomy" id="1340010"/>
    <lineage>
        <taxon>Eukaryota</taxon>
        <taxon>Fungi</taxon>
        <taxon>Dikarya</taxon>
        <taxon>Ascomycota</taxon>
        <taxon>Pezizomycotina</taxon>
        <taxon>Lecanoromycetes</taxon>
        <taxon>OSLEUM clade</taxon>
        <taxon>Lecanoromycetidae</taxon>
        <taxon>Lecanorales</taxon>
        <taxon>Lecanorineae</taxon>
        <taxon>Stereocaulaceae</taxon>
        <taxon>Lepraria</taxon>
    </lineage>
</organism>
<evidence type="ECO:0000313" key="3">
    <source>
        <dbReference type="Proteomes" id="UP001590951"/>
    </source>
</evidence>
<name>A0ABR4BER0_9LECA</name>
<protein>
    <submittedName>
        <fullName evidence="2">Uncharacterized protein</fullName>
    </submittedName>
</protein>
<evidence type="ECO:0000256" key="1">
    <source>
        <dbReference type="SAM" id="MobiDB-lite"/>
    </source>
</evidence>
<gene>
    <name evidence="2" type="ORF">ABVK25_003549</name>
</gene>